<gene>
    <name evidence="1" type="ORF">THIOM_004450</name>
</gene>
<dbReference type="Proteomes" id="UP000076962">
    <property type="component" value="Unassembled WGS sequence"/>
</dbReference>
<dbReference type="AlphaFoldDB" id="A0A176RVY8"/>
<reference evidence="1 2" key="1">
    <citation type="submission" date="2016-05" db="EMBL/GenBank/DDBJ databases">
        <title>Single-cell genome of chain-forming Candidatus Thiomargarita nelsonii and comparison to other large sulfur-oxidizing bacteria.</title>
        <authorList>
            <person name="Winkel M."/>
            <person name="Salman V."/>
            <person name="Woyke T."/>
            <person name="Schulz-Vogt H."/>
            <person name="Richter M."/>
            <person name="Flood B."/>
            <person name="Bailey J."/>
            <person name="Amann R."/>
            <person name="Mussmann M."/>
        </authorList>
    </citation>
    <scope>NUCLEOTIDE SEQUENCE [LARGE SCALE GENOMIC DNA]</scope>
    <source>
        <strain evidence="1 2">THI036</strain>
    </source>
</reference>
<evidence type="ECO:0000313" key="2">
    <source>
        <dbReference type="Proteomes" id="UP000076962"/>
    </source>
</evidence>
<organism evidence="1 2">
    <name type="scientific">Candidatus Thiomargarita nelsonii</name>
    <dbReference type="NCBI Taxonomy" id="1003181"/>
    <lineage>
        <taxon>Bacteria</taxon>
        <taxon>Pseudomonadati</taxon>
        <taxon>Pseudomonadota</taxon>
        <taxon>Gammaproteobacteria</taxon>
        <taxon>Thiotrichales</taxon>
        <taxon>Thiotrichaceae</taxon>
        <taxon>Thiomargarita</taxon>
    </lineage>
</organism>
<dbReference type="EMBL" id="LUTY01002628">
    <property type="protein sequence ID" value="OAD19885.1"/>
    <property type="molecule type" value="Genomic_DNA"/>
</dbReference>
<proteinExistence type="predicted"/>
<evidence type="ECO:0000313" key="1">
    <source>
        <dbReference type="EMBL" id="OAD19885.1"/>
    </source>
</evidence>
<protein>
    <submittedName>
        <fullName evidence="1">Uncharacterized protein</fullName>
    </submittedName>
</protein>
<sequence>MSRSIAILSHCLFFLFPTKDQSSSHSIVKRPPRFWKRSPVWGYYHIYHLHSTVANVKTPVTRARPANGTSSNSNLSINTLVYSDMGCFFGFKTNCLPQSLHLYFCLPLVSDPFLTIYWESSDNGGSS</sequence>
<name>A0A176RVY8_9GAMM</name>
<accession>A0A176RVY8</accession>
<comment type="caution">
    <text evidence="1">The sequence shown here is derived from an EMBL/GenBank/DDBJ whole genome shotgun (WGS) entry which is preliminary data.</text>
</comment>
<keyword evidence="2" id="KW-1185">Reference proteome</keyword>